<sequence length="370" mass="43163">MFPATKTLLEPHEHVKNVTLCRVCHVIHKSVEGTECNNNDNNNNTETAGIQNIHYDAEKSVRKTQELSWLQRWEKWMGFETELIWLNIMSIFILHIVTVVWFVHNLRTGHFPKWQSAVYGYFVGNVAGFGVTAGVHRYWCHRSYKASLPLQWILVICYSVAGQNPIPDWVRDHRVHHKFSETSADPHDARRGFFFSHVGWLMMRKHPDVVREGRKIDMSDVTQDPLVQFHTKHFKLFKAAFCFVLPTLVPVWGWHESWEYAILSQVLLRYLMSLNFTWAVNSFAHLWGNKPYDPDITPVENWGVSVVALGEGWHNYHHTFPWDYKAAELAYTLNLTTLILDGFAKIGWAHNLKQASPQLIKAVIDRKHKR</sequence>
<keyword evidence="4 11" id="KW-0812">Transmembrane</keyword>
<proteinExistence type="evidence at transcript level"/>
<protein>
    <submittedName>
        <fullName evidence="13 14">Desaturase</fullName>
        <ecNumber evidence="14">1.14.19.1</ecNumber>
    </submittedName>
</protein>
<evidence type="ECO:0000256" key="8">
    <source>
        <dbReference type="ARBA" id="ARBA00023098"/>
    </source>
</evidence>
<evidence type="ECO:0000256" key="12">
    <source>
        <dbReference type="SAM" id="Phobius"/>
    </source>
</evidence>
<feature type="transmembrane region" description="Helical" evidence="12">
    <location>
        <begin position="83"/>
        <end position="104"/>
    </location>
</feature>
<dbReference type="AlphaFoldDB" id="A0A2H4WB82"/>
<dbReference type="PANTHER" id="PTHR11351:SF21">
    <property type="entry name" value="GH07782P"/>
    <property type="match status" value="1"/>
</dbReference>
<accession>A0A2H4WB82</accession>
<reference evidence="13" key="1">
    <citation type="submission" date="2016-11" db="EMBL/GenBank/DDBJ databases">
        <authorList>
            <person name="Jaros S."/>
            <person name="Januszkiewicz K."/>
            <person name="Wedrychowicz H."/>
        </authorList>
    </citation>
    <scope>NUCLEOTIDE SEQUENCE</scope>
</reference>
<keyword evidence="8" id="KW-0443">Lipid metabolism</keyword>
<reference evidence="14" key="2">
    <citation type="submission" date="2017-11" db="EMBL/GenBank/DDBJ databases">
        <authorList>
            <person name="Han C.G."/>
        </authorList>
    </citation>
    <scope>NUCLEOTIDE SEQUENCE</scope>
</reference>
<evidence type="ECO:0000313" key="14">
    <source>
        <dbReference type="EMBL" id="AYE54243.1"/>
    </source>
</evidence>
<dbReference type="GO" id="GO:0006636">
    <property type="term" value="P:unsaturated fatty acid biosynthetic process"/>
    <property type="evidence" value="ECO:0007669"/>
    <property type="project" value="TreeGrafter"/>
</dbReference>
<comment type="domain">
    <text evidence="11">The histidine box domains are involved in binding the catalytic metal ions.</text>
</comment>
<dbReference type="GO" id="GO:0005789">
    <property type="term" value="C:endoplasmic reticulum membrane"/>
    <property type="evidence" value="ECO:0007669"/>
    <property type="project" value="TreeGrafter"/>
</dbReference>
<keyword evidence="7 11" id="KW-0560">Oxidoreductase</keyword>
<comment type="subcellular location">
    <subcellularLocation>
        <location evidence="1">Membrane</location>
        <topology evidence="1">Multi-pass membrane protein</topology>
    </subcellularLocation>
</comment>
<evidence type="ECO:0000256" key="4">
    <source>
        <dbReference type="ARBA" id="ARBA00022692"/>
    </source>
</evidence>
<dbReference type="InterPro" id="IPR015876">
    <property type="entry name" value="Acyl-CoA_DS"/>
</dbReference>
<evidence type="ECO:0000256" key="1">
    <source>
        <dbReference type="ARBA" id="ARBA00004141"/>
    </source>
</evidence>
<organism evidence="13">
    <name type="scientific">Grapholita molesta</name>
    <name type="common">Oriental fruit moth</name>
    <name type="synonym">Cydia molesta</name>
    <dbReference type="NCBI Taxonomy" id="192188"/>
    <lineage>
        <taxon>Eukaryota</taxon>
        <taxon>Metazoa</taxon>
        <taxon>Ecdysozoa</taxon>
        <taxon>Arthropoda</taxon>
        <taxon>Hexapoda</taxon>
        <taxon>Insecta</taxon>
        <taxon>Pterygota</taxon>
        <taxon>Neoptera</taxon>
        <taxon>Endopterygota</taxon>
        <taxon>Lepidoptera</taxon>
        <taxon>Glossata</taxon>
        <taxon>Ditrysia</taxon>
        <taxon>Tortricoidea</taxon>
        <taxon>Tortricidae</taxon>
        <taxon>Olethreutinae</taxon>
        <taxon>Grapholitini</taxon>
        <taxon>Grapholita</taxon>
    </lineage>
</organism>
<dbReference type="PANTHER" id="PTHR11351">
    <property type="entry name" value="ACYL-COA DESATURASE"/>
    <property type="match status" value="1"/>
</dbReference>
<name>A0A2H4WB82_GRAMO</name>
<keyword evidence="10 11" id="KW-0275">Fatty acid biosynthesis</keyword>
<evidence type="ECO:0000256" key="11">
    <source>
        <dbReference type="RuleBase" id="RU000581"/>
    </source>
</evidence>
<keyword evidence="5" id="KW-0276">Fatty acid metabolism</keyword>
<evidence type="ECO:0000256" key="10">
    <source>
        <dbReference type="ARBA" id="ARBA00023160"/>
    </source>
</evidence>
<feature type="transmembrane region" description="Helical" evidence="12">
    <location>
        <begin position="116"/>
        <end position="135"/>
    </location>
</feature>
<keyword evidence="9 12" id="KW-0472">Membrane</keyword>
<dbReference type="GO" id="GO:0005506">
    <property type="term" value="F:iron ion binding"/>
    <property type="evidence" value="ECO:0007669"/>
    <property type="project" value="TreeGrafter"/>
</dbReference>
<evidence type="ECO:0000256" key="7">
    <source>
        <dbReference type="ARBA" id="ARBA00023002"/>
    </source>
</evidence>
<dbReference type="EMBL" id="KY172015">
    <property type="protein sequence ID" value="AUC64291.1"/>
    <property type="molecule type" value="mRNA"/>
</dbReference>
<dbReference type="PRINTS" id="PR00075">
    <property type="entry name" value="FACDDSATRASE"/>
</dbReference>
<comment type="cofactor">
    <cofactor evidence="11">
        <name>Fe(2+)</name>
        <dbReference type="ChEBI" id="CHEBI:29033"/>
    </cofactor>
</comment>
<dbReference type="GO" id="GO:0004768">
    <property type="term" value="F:stearoyl-CoA 9-desaturase activity"/>
    <property type="evidence" value="ECO:0007669"/>
    <property type="project" value="UniProtKB-EC"/>
</dbReference>
<dbReference type="EMBL" id="MG585939">
    <property type="protein sequence ID" value="AYE54243.1"/>
    <property type="molecule type" value="mRNA"/>
</dbReference>
<evidence type="ECO:0000256" key="2">
    <source>
        <dbReference type="ARBA" id="ARBA00009295"/>
    </source>
</evidence>
<evidence type="ECO:0000313" key="13">
    <source>
        <dbReference type="EMBL" id="AUC64291.1"/>
    </source>
</evidence>
<comment type="similarity">
    <text evidence="2 11">Belongs to the fatty acid desaturase type 1 family.</text>
</comment>
<keyword evidence="3 11" id="KW-0444">Lipid biosynthesis</keyword>
<evidence type="ECO:0000256" key="3">
    <source>
        <dbReference type="ARBA" id="ARBA00022516"/>
    </source>
</evidence>
<dbReference type="CDD" id="cd03505">
    <property type="entry name" value="Delta9-FADS-like"/>
    <property type="match status" value="1"/>
</dbReference>
<dbReference type="EC" id="1.14.19.1" evidence="14"/>
<evidence type="ECO:0000256" key="6">
    <source>
        <dbReference type="ARBA" id="ARBA00022989"/>
    </source>
</evidence>
<keyword evidence="6 12" id="KW-1133">Transmembrane helix</keyword>
<evidence type="ECO:0000256" key="9">
    <source>
        <dbReference type="ARBA" id="ARBA00023136"/>
    </source>
</evidence>
<evidence type="ECO:0000256" key="5">
    <source>
        <dbReference type="ARBA" id="ARBA00022832"/>
    </source>
</evidence>